<sequence length="68" mass="7490">MGKKGQQSKKGIGEKEPDGSPRNRRLQCFLPEAKIATLKAIAKSKKSSLTDIVSEAIDFYLNVHKSTD</sequence>
<feature type="compositionally biased region" description="Basic and acidic residues" evidence="1">
    <location>
        <begin position="11"/>
        <end position="21"/>
    </location>
</feature>
<name>A0A1U7IM28_9CYAN</name>
<dbReference type="SUPFAM" id="SSF47598">
    <property type="entry name" value="Ribbon-helix-helix"/>
    <property type="match status" value="1"/>
</dbReference>
<evidence type="ECO:0000256" key="1">
    <source>
        <dbReference type="SAM" id="MobiDB-lite"/>
    </source>
</evidence>
<protein>
    <recommendedName>
        <fullName evidence="4">CopG family transcriptional regulator</fullName>
    </recommendedName>
</protein>
<feature type="region of interest" description="Disordered" evidence="1">
    <location>
        <begin position="1"/>
        <end position="26"/>
    </location>
</feature>
<proteinExistence type="predicted"/>
<dbReference type="InterPro" id="IPR010985">
    <property type="entry name" value="Ribbon_hlx_hlx"/>
</dbReference>
<gene>
    <name evidence="2" type="ORF">NIES2119_09945</name>
</gene>
<comment type="caution">
    <text evidence="2">The sequence shown here is derived from an EMBL/GenBank/DDBJ whole genome shotgun (WGS) entry which is preliminary data.</text>
</comment>
<dbReference type="GO" id="GO:0006355">
    <property type="term" value="P:regulation of DNA-templated transcription"/>
    <property type="evidence" value="ECO:0007669"/>
    <property type="project" value="InterPro"/>
</dbReference>
<dbReference type="AlphaFoldDB" id="A0A1U7IM28"/>
<dbReference type="STRING" id="454136.NIES2119_09945"/>
<dbReference type="Proteomes" id="UP000185860">
    <property type="component" value="Unassembled WGS sequence"/>
</dbReference>
<dbReference type="EMBL" id="MRCE01000008">
    <property type="protein sequence ID" value="OKH38349.1"/>
    <property type="molecule type" value="Genomic_DNA"/>
</dbReference>
<reference evidence="2 3" key="1">
    <citation type="submission" date="2016-11" db="EMBL/GenBank/DDBJ databases">
        <title>Draft Genome Sequences of Nine Cyanobacterial Strains from Diverse Habitats.</title>
        <authorList>
            <person name="Zhu T."/>
            <person name="Hou S."/>
            <person name="Lu X."/>
            <person name="Hess W.R."/>
        </authorList>
    </citation>
    <scope>NUCLEOTIDE SEQUENCE [LARGE SCALE GENOMIC DNA]</scope>
    <source>
        <strain evidence="2 3">IAM M-71</strain>
    </source>
</reference>
<accession>A0A1U7IM28</accession>
<evidence type="ECO:0008006" key="4">
    <source>
        <dbReference type="Google" id="ProtNLM"/>
    </source>
</evidence>
<evidence type="ECO:0000313" key="2">
    <source>
        <dbReference type="EMBL" id="OKH38349.1"/>
    </source>
</evidence>
<organism evidence="2 3">
    <name type="scientific">[Phormidium ambiguum] IAM M-71</name>
    <dbReference type="NCBI Taxonomy" id="454136"/>
    <lineage>
        <taxon>Bacteria</taxon>
        <taxon>Bacillati</taxon>
        <taxon>Cyanobacteriota</taxon>
        <taxon>Cyanophyceae</taxon>
        <taxon>Oscillatoriophycideae</taxon>
        <taxon>Aerosakkonematales</taxon>
        <taxon>Aerosakkonemataceae</taxon>
        <taxon>Floridanema</taxon>
    </lineage>
</organism>
<evidence type="ECO:0000313" key="3">
    <source>
        <dbReference type="Proteomes" id="UP000185860"/>
    </source>
</evidence>